<dbReference type="SUPFAM" id="SSF88713">
    <property type="entry name" value="Glycoside hydrolase/deacetylase"/>
    <property type="match status" value="1"/>
</dbReference>
<keyword evidence="3" id="KW-1185">Reference proteome</keyword>
<reference evidence="2 3" key="1">
    <citation type="submission" date="2021-03" db="EMBL/GenBank/DDBJ databases">
        <title>Antimicrobial resistance genes in bacteria isolated from Japanese honey, and their potential for conferring macrolide and lincosamide resistance in the American foulbrood pathogen Paenibacillus larvae.</title>
        <authorList>
            <person name="Okamoto M."/>
            <person name="Kumagai M."/>
            <person name="Kanamori H."/>
            <person name="Takamatsu D."/>
        </authorList>
    </citation>
    <scope>NUCLEOTIDE SEQUENCE [LARGE SCALE GENOMIC DNA]</scope>
    <source>
        <strain evidence="2 3">J34TS1</strain>
    </source>
</reference>
<dbReference type="Pfam" id="PF01522">
    <property type="entry name" value="Polysacc_deac_1"/>
    <property type="match status" value="1"/>
</dbReference>
<dbReference type="InterPro" id="IPR002509">
    <property type="entry name" value="NODB_dom"/>
</dbReference>
<dbReference type="PANTHER" id="PTHR10587:SF125">
    <property type="entry name" value="POLYSACCHARIDE DEACETYLASE YHEN-RELATED"/>
    <property type="match status" value="1"/>
</dbReference>
<dbReference type="GO" id="GO:0005975">
    <property type="term" value="P:carbohydrate metabolic process"/>
    <property type="evidence" value="ECO:0007669"/>
    <property type="project" value="InterPro"/>
</dbReference>
<dbReference type="GO" id="GO:0016810">
    <property type="term" value="F:hydrolase activity, acting on carbon-nitrogen (but not peptide) bonds"/>
    <property type="evidence" value="ECO:0007669"/>
    <property type="project" value="InterPro"/>
</dbReference>
<name>A0A919YJK9_9BACL</name>
<feature type="domain" description="NodB homology" evidence="1">
    <location>
        <begin position="88"/>
        <end position="271"/>
    </location>
</feature>
<organism evidence="2 3">
    <name type="scientific">Paenibacillus azoreducens</name>
    <dbReference type="NCBI Taxonomy" id="116718"/>
    <lineage>
        <taxon>Bacteria</taxon>
        <taxon>Bacillati</taxon>
        <taxon>Bacillota</taxon>
        <taxon>Bacilli</taxon>
        <taxon>Bacillales</taxon>
        <taxon>Paenibacillaceae</taxon>
        <taxon>Paenibacillus</taxon>
    </lineage>
</organism>
<accession>A0A919YJK9</accession>
<comment type="caution">
    <text evidence="2">The sequence shown here is derived from an EMBL/GenBank/DDBJ whole genome shotgun (WGS) entry which is preliminary data.</text>
</comment>
<dbReference type="CDD" id="cd10944">
    <property type="entry name" value="CE4_SmPgdA_like"/>
    <property type="match status" value="1"/>
</dbReference>
<dbReference type="InterPro" id="IPR011330">
    <property type="entry name" value="Glyco_hydro/deAcase_b/a-brl"/>
</dbReference>
<dbReference type="Gene3D" id="3.20.20.370">
    <property type="entry name" value="Glycoside hydrolase/deacetylase"/>
    <property type="match status" value="1"/>
</dbReference>
<gene>
    <name evidence="2" type="ORF">J34TS1_52750</name>
</gene>
<sequence>MNMTAGTNLNRGRSERNSRAKRRILRFMLLAAVCLLGFCTLRWVLFDRAAIAEQQGIIIAGWKSAVRQSAVTPDKFTPVEEDARPTGKIVYLTFDDGPTEWTGKFLDVLEQHGVKATFFMQGSQLKRENLQRFVKRAVQEGHYVGGHSMSHQYKKLYEEGEFVSEMKENLALIHDITGENPHLVRPPYGSAPGLNNKQIRDQIAKEGIKIWDWTIDSNDWKLKDHPEQIVENIKKATKVDLEVVLMHEKPQTLQVLPEIIEFFQKKGYRFGVYNDSGHFHLNFQKDHRL</sequence>
<evidence type="ECO:0000259" key="1">
    <source>
        <dbReference type="PROSITE" id="PS51677"/>
    </source>
</evidence>
<proteinExistence type="predicted"/>
<dbReference type="PROSITE" id="PS51677">
    <property type="entry name" value="NODB"/>
    <property type="match status" value="1"/>
</dbReference>
<protein>
    <recommendedName>
        <fullName evidence="1">NodB homology domain-containing protein</fullName>
    </recommendedName>
</protein>
<evidence type="ECO:0000313" key="2">
    <source>
        <dbReference type="EMBL" id="GIO50510.1"/>
    </source>
</evidence>
<dbReference type="EMBL" id="BORT01000033">
    <property type="protein sequence ID" value="GIO50510.1"/>
    <property type="molecule type" value="Genomic_DNA"/>
</dbReference>
<dbReference type="Proteomes" id="UP000682811">
    <property type="component" value="Unassembled WGS sequence"/>
</dbReference>
<dbReference type="InterPro" id="IPR050248">
    <property type="entry name" value="Polysacc_deacetylase_ArnD"/>
</dbReference>
<evidence type="ECO:0000313" key="3">
    <source>
        <dbReference type="Proteomes" id="UP000682811"/>
    </source>
</evidence>
<dbReference type="PANTHER" id="PTHR10587">
    <property type="entry name" value="GLYCOSYL TRANSFERASE-RELATED"/>
    <property type="match status" value="1"/>
</dbReference>
<dbReference type="AlphaFoldDB" id="A0A919YJK9"/>